<evidence type="ECO:0000256" key="1">
    <source>
        <dbReference type="SAM" id="MobiDB-lite"/>
    </source>
</evidence>
<dbReference type="EMBL" id="JAHXZJ010001119">
    <property type="protein sequence ID" value="KAH0554977.1"/>
    <property type="molecule type" value="Genomic_DNA"/>
</dbReference>
<evidence type="ECO:0000313" key="3">
    <source>
        <dbReference type="Proteomes" id="UP000826195"/>
    </source>
</evidence>
<keyword evidence="3" id="KW-1185">Reference proteome</keyword>
<sequence length="1125" mass="130778">MNTILDFNGYFSGKKFTIKEYSLYVIRDQTHDVVSHHFQLSKPPKNWHALSSENQNNYKTYFETFGITWKRGTHNEKLIANNLWDILKNVKAIYVINKEKRQLLESYFDKDLPFKFIYLNELGFDFEPKMSTLCRHHKKPEKNNCAEDNASAMMKWLNRVRINPAEIPGQANIVIDFNGYFFSDTEYIIKEYSLIIFSDKTNEVVAKDFQVSKPPIPCHQLDKITQHNYTSYYNSYGIGWNNGTQDNELIKNDLTQKLKNSRKIYVRDQTQNELLISYLDQNFNAVCLADVGLNLEPQMITDCENHVQPDKNICAHDNASRMFKWIKMKGIDNIHSPENDINIVLDFNGYFLAEDKYVIKEYSLYAVREKNNEIIYRDYVISKPPYLCHKLDEVAKLNYAAYYETFGIDWSKGTRDIRFIRSDLQKKLRTSKNIYLRDQEQRELLNSYFNHDFKAINLTDLGLTFNSVEGTNCTNHEHPDKNICANDNATKMVELLAQMPRLPNSRAKENVVIDFNGFFVNDKYVVKEYSSYIIDEETYQVIYNEVGVLGSPIIQKDKSDEKSYKSYNKFLNDIGIDPNKGAPDFELSKESLQSHLNVTNKVFVMDRSKHQYLLNYFDNNLTTGFVYLADLGFKFEPIKNTACSNHKNPSTKNCADDNAQIMLDWLSERKFGVSLGLNQLNLTEPLQRHVIVDFSGYDLPNNEYAIKELNAILVDKNSELDKDLYMIVKPPFPDIQKLPTIFVDAYLEFEKRHGIGWNTGEDDFTKVSQALNDYFETATHVYVKNLEKQKLLEKFIGTKHHFIRFEDLKFRYEPRKHTDDCEHHYNKTSICAVVFSKFMLQWFEHHILRCLPPRHDFDEIDHGFDISQAPGTSYEKTQSVENVYSNVNRGKQSIKNSSNTIEEIQDYSQNSENAYSTIDDEDEDLEPIYSTIDEVQQNVKDLYSNVNKRKSLEHTYSTIDEVQQNVEDLYSKVNKRKSLKPTYSTIDEVQQNVNDSSRPVKKVTFADDLVIGSAASSIPPLPPMPEDFSTINVVPIPSPMPEASDAENSVASPPAMPKSNSLAKRKVSDPNKNTKSFLEDLNNTLKRMRPTEKFNKDLEHCNLRVFENNFLFSSSTLDIIEYYMQ</sequence>
<proteinExistence type="predicted"/>
<accession>A0AAV7IT64</accession>
<name>A0AAV7IT64_COTGL</name>
<dbReference type="Proteomes" id="UP000826195">
    <property type="component" value="Unassembled WGS sequence"/>
</dbReference>
<gene>
    <name evidence="2" type="ORF">KQX54_014258</name>
</gene>
<protein>
    <submittedName>
        <fullName evidence="2">Uncharacterized protein</fullName>
    </submittedName>
</protein>
<comment type="caution">
    <text evidence="2">The sequence shown here is derived from an EMBL/GenBank/DDBJ whole genome shotgun (WGS) entry which is preliminary data.</text>
</comment>
<feature type="region of interest" description="Disordered" evidence="1">
    <location>
        <begin position="1040"/>
        <end position="1077"/>
    </location>
</feature>
<organism evidence="2 3">
    <name type="scientific">Cotesia glomerata</name>
    <name type="common">Lepidopteran parasitic wasp</name>
    <name type="synonym">Apanteles glomeratus</name>
    <dbReference type="NCBI Taxonomy" id="32391"/>
    <lineage>
        <taxon>Eukaryota</taxon>
        <taxon>Metazoa</taxon>
        <taxon>Ecdysozoa</taxon>
        <taxon>Arthropoda</taxon>
        <taxon>Hexapoda</taxon>
        <taxon>Insecta</taxon>
        <taxon>Pterygota</taxon>
        <taxon>Neoptera</taxon>
        <taxon>Endopterygota</taxon>
        <taxon>Hymenoptera</taxon>
        <taxon>Apocrita</taxon>
        <taxon>Ichneumonoidea</taxon>
        <taxon>Braconidae</taxon>
        <taxon>Microgastrinae</taxon>
        <taxon>Cotesia</taxon>
    </lineage>
</organism>
<evidence type="ECO:0000313" key="2">
    <source>
        <dbReference type="EMBL" id="KAH0554977.1"/>
    </source>
</evidence>
<reference evidence="2 3" key="1">
    <citation type="journal article" date="2021" name="J. Hered.">
        <title>A chromosome-level genome assembly of the parasitoid wasp, Cotesia glomerata (Hymenoptera: Braconidae).</title>
        <authorList>
            <person name="Pinto B.J."/>
            <person name="Weis J.J."/>
            <person name="Gamble T."/>
            <person name="Ode P.J."/>
            <person name="Paul R."/>
            <person name="Zaspel J.M."/>
        </authorList>
    </citation>
    <scope>NUCLEOTIDE SEQUENCE [LARGE SCALE GENOMIC DNA]</scope>
    <source>
        <strain evidence="2">CgM1</strain>
    </source>
</reference>
<dbReference type="AlphaFoldDB" id="A0AAV7IT64"/>